<dbReference type="EMBL" id="CP139961">
    <property type="protein sequence ID" value="WQE04704.1"/>
    <property type="molecule type" value="Genomic_DNA"/>
</dbReference>
<protein>
    <submittedName>
        <fullName evidence="2">GNAT family N-acetyltransferase</fullName>
        <ecNumber evidence="2">2.3.1.-</ecNumber>
    </submittedName>
</protein>
<dbReference type="Gene3D" id="3.40.630.30">
    <property type="match status" value="1"/>
</dbReference>
<keyword evidence="2" id="KW-0808">Transferase</keyword>
<dbReference type="SUPFAM" id="SSF55729">
    <property type="entry name" value="Acyl-CoA N-acyltransferases (Nat)"/>
    <property type="match status" value="1"/>
</dbReference>
<dbReference type="Proteomes" id="UP001324384">
    <property type="component" value="Chromosome"/>
</dbReference>
<accession>A0ABZ0WZN5</accession>
<dbReference type="PANTHER" id="PTHR31435:SF9">
    <property type="entry name" value="PROTEIN NATD1"/>
    <property type="match status" value="1"/>
</dbReference>
<dbReference type="InterPro" id="IPR031165">
    <property type="entry name" value="GNAT_YJDJ"/>
</dbReference>
<dbReference type="RefSeq" id="WP_114800394.1">
    <property type="nucleotide sequence ID" value="NZ_CP139961.1"/>
</dbReference>
<dbReference type="GO" id="GO:0016746">
    <property type="term" value="F:acyltransferase activity"/>
    <property type="evidence" value="ECO:0007669"/>
    <property type="project" value="UniProtKB-KW"/>
</dbReference>
<keyword evidence="2" id="KW-0012">Acyltransferase</keyword>
<gene>
    <name evidence="2" type="ORF">U0021_03715</name>
</gene>
<dbReference type="InterPro" id="IPR016181">
    <property type="entry name" value="Acyl_CoA_acyltransferase"/>
</dbReference>
<evidence type="ECO:0000259" key="1">
    <source>
        <dbReference type="PROSITE" id="PS51729"/>
    </source>
</evidence>
<organism evidence="2 3">
    <name type="scientific">Moraxella canis</name>
    <dbReference type="NCBI Taxonomy" id="90239"/>
    <lineage>
        <taxon>Bacteria</taxon>
        <taxon>Pseudomonadati</taxon>
        <taxon>Pseudomonadota</taxon>
        <taxon>Gammaproteobacteria</taxon>
        <taxon>Moraxellales</taxon>
        <taxon>Moraxellaceae</taxon>
        <taxon>Moraxella</taxon>
    </lineage>
</organism>
<dbReference type="InterPro" id="IPR045057">
    <property type="entry name" value="Gcn5-rel_NAT"/>
</dbReference>
<evidence type="ECO:0000313" key="2">
    <source>
        <dbReference type="EMBL" id="WQE04704.1"/>
    </source>
</evidence>
<dbReference type="PANTHER" id="PTHR31435">
    <property type="entry name" value="PROTEIN NATD1"/>
    <property type="match status" value="1"/>
</dbReference>
<reference evidence="2 3" key="1">
    <citation type="submission" date="2023-12" db="EMBL/GenBank/DDBJ databases">
        <title>Genome sequencing and assembly of bacterial species from a model synthetic community.</title>
        <authorList>
            <person name="Hogle S.L."/>
        </authorList>
    </citation>
    <scope>NUCLEOTIDE SEQUENCE [LARGE SCALE GENOMIC DNA]</scope>
    <source>
        <strain evidence="2 3">HAMBI_2792</strain>
    </source>
</reference>
<feature type="domain" description="N-acetyltransferase" evidence="1">
    <location>
        <begin position="8"/>
        <end position="90"/>
    </location>
</feature>
<dbReference type="PROSITE" id="PS51729">
    <property type="entry name" value="GNAT_YJDJ"/>
    <property type="match status" value="1"/>
</dbReference>
<dbReference type="Pfam" id="PF14542">
    <property type="entry name" value="Acetyltransf_CG"/>
    <property type="match status" value="1"/>
</dbReference>
<dbReference type="CDD" id="cd04301">
    <property type="entry name" value="NAT_SF"/>
    <property type="match status" value="1"/>
</dbReference>
<proteinExistence type="predicted"/>
<name>A0ABZ0WZN5_9GAMM</name>
<sequence>MTTNPTITHNPDTQRFETTIDGHTAYLSYAIIDDNTLNYHYTLVPPQLGGRGVGTALVKHAVEYAEAEGKQIIPSCSFVANYMNKHQKSN</sequence>
<keyword evidence="3" id="KW-1185">Reference proteome</keyword>
<dbReference type="EC" id="2.3.1.-" evidence="2"/>
<evidence type="ECO:0000313" key="3">
    <source>
        <dbReference type="Proteomes" id="UP001324384"/>
    </source>
</evidence>